<keyword evidence="1" id="KW-0805">Transcription regulation</keyword>
<evidence type="ECO:0000256" key="4">
    <source>
        <dbReference type="PROSITE-ProRule" id="PRU00335"/>
    </source>
</evidence>
<feature type="domain" description="HTH tetR-type" evidence="5">
    <location>
        <begin position="15"/>
        <end position="75"/>
    </location>
</feature>
<dbReference type="InterPro" id="IPR009057">
    <property type="entry name" value="Homeodomain-like_sf"/>
</dbReference>
<comment type="caution">
    <text evidence="6">The sequence shown here is derived from an EMBL/GenBank/DDBJ whole genome shotgun (WGS) entry which is preliminary data.</text>
</comment>
<dbReference type="GO" id="GO:0003700">
    <property type="term" value="F:DNA-binding transcription factor activity"/>
    <property type="evidence" value="ECO:0007669"/>
    <property type="project" value="TreeGrafter"/>
</dbReference>
<keyword evidence="3" id="KW-0804">Transcription</keyword>
<dbReference type="PRINTS" id="PR00455">
    <property type="entry name" value="HTHTETR"/>
</dbReference>
<organism evidence="6 7">
    <name type="scientific">Oceanibaculum indicum</name>
    <dbReference type="NCBI Taxonomy" id="526216"/>
    <lineage>
        <taxon>Bacteria</taxon>
        <taxon>Pseudomonadati</taxon>
        <taxon>Pseudomonadota</taxon>
        <taxon>Alphaproteobacteria</taxon>
        <taxon>Rhodospirillales</taxon>
        <taxon>Oceanibaculaceae</taxon>
        <taxon>Oceanibaculum</taxon>
    </lineage>
</organism>
<dbReference type="SUPFAM" id="SSF48498">
    <property type="entry name" value="Tetracyclin repressor-like, C-terminal domain"/>
    <property type="match status" value="1"/>
</dbReference>
<dbReference type="Pfam" id="PF00440">
    <property type="entry name" value="TetR_N"/>
    <property type="match status" value="1"/>
</dbReference>
<evidence type="ECO:0000256" key="3">
    <source>
        <dbReference type="ARBA" id="ARBA00023163"/>
    </source>
</evidence>
<evidence type="ECO:0000256" key="1">
    <source>
        <dbReference type="ARBA" id="ARBA00023015"/>
    </source>
</evidence>
<dbReference type="InterPro" id="IPR001647">
    <property type="entry name" value="HTH_TetR"/>
</dbReference>
<evidence type="ECO:0000313" key="6">
    <source>
        <dbReference type="EMBL" id="RKQ68235.1"/>
    </source>
</evidence>
<keyword evidence="2 4" id="KW-0238">DNA-binding</keyword>
<evidence type="ECO:0000259" key="5">
    <source>
        <dbReference type="PROSITE" id="PS50977"/>
    </source>
</evidence>
<dbReference type="OrthoDB" id="9787680at2"/>
<name>A0A420WB91_9PROT</name>
<dbReference type="PANTHER" id="PTHR30055:SF234">
    <property type="entry name" value="HTH-TYPE TRANSCRIPTIONAL REGULATOR BETI"/>
    <property type="match status" value="1"/>
</dbReference>
<dbReference type="InterPro" id="IPR036271">
    <property type="entry name" value="Tet_transcr_reg_TetR-rel_C_sf"/>
</dbReference>
<dbReference type="RefSeq" id="WP_121220792.1">
    <property type="nucleotide sequence ID" value="NZ_RBIG01000003.1"/>
</dbReference>
<dbReference type="AlphaFoldDB" id="A0A420WB91"/>
<dbReference type="PANTHER" id="PTHR30055">
    <property type="entry name" value="HTH-TYPE TRANSCRIPTIONAL REGULATOR RUTR"/>
    <property type="match status" value="1"/>
</dbReference>
<dbReference type="GO" id="GO:0000976">
    <property type="term" value="F:transcription cis-regulatory region binding"/>
    <property type="evidence" value="ECO:0007669"/>
    <property type="project" value="TreeGrafter"/>
</dbReference>
<protein>
    <submittedName>
        <fullName evidence="6">AcrR family transcriptional regulator</fullName>
    </submittedName>
</protein>
<dbReference type="Proteomes" id="UP000277424">
    <property type="component" value="Unassembled WGS sequence"/>
</dbReference>
<accession>A0A420WB91</accession>
<dbReference type="EMBL" id="RBIG01000003">
    <property type="protein sequence ID" value="RKQ68235.1"/>
    <property type="molecule type" value="Genomic_DNA"/>
</dbReference>
<dbReference type="PROSITE" id="PS50977">
    <property type="entry name" value="HTH_TETR_2"/>
    <property type="match status" value="1"/>
</dbReference>
<proteinExistence type="predicted"/>
<sequence>MAKANPDARQESRSDRVRTQILETASGLFYRNGVRAVGMEQIVAESGIAKTTIYRHFETKDALIEAFLQKEDAEFWAQWDAVVGDASGLEALDRLSLWIGNRVRRDGYRGCPQLNLAAEYADESHPARIVARAHKAEMLRRLSLLCAGQGGTDADEQAMRIALFFDGVFMSGGRLNDRDAPELVRRAVRRLAAP</sequence>
<reference evidence="6 7" key="1">
    <citation type="submission" date="2018-10" db="EMBL/GenBank/DDBJ databases">
        <title>Comparative analysis of microorganisms from saline springs in Andes Mountain Range, Colombia.</title>
        <authorList>
            <person name="Rubin E."/>
        </authorList>
    </citation>
    <scope>NUCLEOTIDE SEQUENCE [LARGE SCALE GENOMIC DNA]</scope>
    <source>
        <strain evidence="6 7">USBA 36</strain>
    </source>
</reference>
<feature type="DNA-binding region" description="H-T-H motif" evidence="4">
    <location>
        <begin position="38"/>
        <end position="57"/>
    </location>
</feature>
<gene>
    <name evidence="6" type="ORF">BCL74_2711</name>
</gene>
<dbReference type="SUPFAM" id="SSF46689">
    <property type="entry name" value="Homeodomain-like"/>
    <property type="match status" value="1"/>
</dbReference>
<evidence type="ECO:0000313" key="7">
    <source>
        <dbReference type="Proteomes" id="UP000277424"/>
    </source>
</evidence>
<dbReference type="Gene3D" id="1.10.357.10">
    <property type="entry name" value="Tetracycline Repressor, domain 2"/>
    <property type="match status" value="1"/>
</dbReference>
<evidence type="ECO:0000256" key="2">
    <source>
        <dbReference type="ARBA" id="ARBA00023125"/>
    </source>
</evidence>
<dbReference type="InterPro" id="IPR050109">
    <property type="entry name" value="HTH-type_TetR-like_transc_reg"/>
</dbReference>